<gene>
    <name evidence="4" type="ORF">D9V37_04590</name>
</gene>
<dbReference type="OrthoDB" id="4510254at2"/>
<dbReference type="InterPro" id="IPR005814">
    <property type="entry name" value="Aminotrans_3"/>
</dbReference>
<dbReference type="InterPro" id="IPR015422">
    <property type="entry name" value="PyrdxlP-dep_Trfase_small"/>
</dbReference>
<evidence type="ECO:0000256" key="1">
    <source>
        <dbReference type="ARBA" id="ARBA00001933"/>
    </source>
</evidence>
<evidence type="ECO:0000256" key="3">
    <source>
        <dbReference type="RuleBase" id="RU003560"/>
    </source>
</evidence>
<dbReference type="Proteomes" id="UP000281708">
    <property type="component" value="Unassembled WGS sequence"/>
</dbReference>
<keyword evidence="4" id="KW-0032">Aminotransferase</keyword>
<keyword evidence="4" id="KW-0808">Transferase</keyword>
<comment type="similarity">
    <text evidence="3">Belongs to the class-III pyridoxal-phosphate-dependent aminotransferase family.</text>
</comment>
<keyword evidence="5" id="KW-1185">Reference proteome</keyword>
<evidence type="ECO:0000313" key="4">
    <source>
        <dbReference type="EMBL" id="RLV50416.1"/>
    </source>
</evidence>
<dbReference type="EMBL" id="RDBE01000002">
    <property type="protein sequence ID" value="RLV50416.1"/>
    <property type="molecule type" value="Genomic_DNA"/>
</dbReference>
<dbReference type="InterPro" id="IPR015421">
    <property type="entry name" value="PyrdxlP-dep_Trfase_major"/>
</dbReference>
<dbReference type="PANTHER" id="PTHR43713">
    <property type="entry name" value="GLUTAMATE-1-SEMIALDEHYDE 2,1-AMINOMUTASE"/>
    <property type="match status" value="1"/>
</dbReference>
<protein>
    <submittedName>
        <fullName evidence="4">Aminotransferase class III-fold pyridoxal phosphate-dependent enzyme</fullName>
    </submittedName>
</protein>
<accession>A0A3L8P4P6</accession>
<dbReference type="Pfam" id="PF00202">
    <property type="entry name" value="Aminotran_3"/>
    <property type="match status" value="1"/>
</dbReference>
<dbReference type="SUPFAM" id="SSF53383">
    <property type="entry name" value="PLP-dependent transferases"/>
    <property type="match status" value="1"/>
</dbReference>
<comment type="caution">
    <text evidence="4">The sequence shown here is derived from an EMBL/GenBank/DDBJ whole genome shotgun (WGS) entry which is preliminary data.</text>
</comment>
<sequence length="386" mass="41125">MYGHMSVAAGLMPPSYPQFYARGEGAHTWDVDGNRYVDFLCAFGPMLLGHRHPGVEAAAARQAAEGDTLSGPSARMVELAELLTDTVAHADWAMMAKNGTDATAMAVRVARAATGKRKLLKAAVAYHGANDWFTPKPAGVSVEDRANIVEFEYNDAASLSAAVSAHHGDIAAIILTPFRHDAFVEQELVDPAFARLARDLATEQGAALVLDEVRTGFRLDVHGAWEGIGVRPDLTAFSKALANGHAIAALVGTDPLRSAAADVYVTGSFWYSAVPMAAAIATVQEAVALDVPEVLRLAGERFRDGLEEQGRQVGLTVRLTGPPQMPILGFADDPDKALAFAFTDAAVRRGVLLHPWHNMFLSAAHTPEVIDAALEATHEAFAELRG</sequence>
<dbReference type="GO" id="GO:0030170">
    <property type="term" value="F:pyridoxal phosphate binding"/>
    <property type="evidence" value="ECO:0007669"/>
    <property type="project" value="InterPro"/>
</dbReference>
<proteinExistence type="inferred from homology"/>
<comment type="cofactor">
    <cofactor evidence="1">
        <name>pyridoxal 5'-phosphate</name>
        <dbReference type="ChEBI" id="CHEBI:597326"/>
    </cofactor>
</comment>
<dbReference type="PANTHER" id="PTHR43713:SF3">
    <property type="entry name" value="GLUTAMATE-1-SEMIALDEHYDE 2,1-AMINOMUTASE 1, CHLOROPLASTIC-RELATED"/>
    <property type="match status" value="1"/>
</dbReference>
<reference evidence="4 5" key="1">
    <citation type="submission" date="2018-10" db="EMBL/GenBank/DDBJ databases">
        <title>Marmoricola sp. 4Q3S-7 whole genome shotgun sequence.</title>
        <authorList>
            <person name="Li F."/>
        </authorList>
    </citation>
    <scope>NUCLEOTIDE SEQUENCE [LARGE SCALE GENOMIC DNA]</scope>
    <source>
        <strain evidence="4 5">4Q3S-7</strain>
    </source>
</reference>
<dbReference type="Gene3D" id="3.40.640.10">
    <property type="entry name" value="Type I PLP-dependent aspartate aminotransferase-like (Major domain)"/>
    <property type="match status" value="1"/>
</dbReference>
<evidence type="ECO:0000256" key="2">
    <source>
        <dbReference type="ARBA" id="ARBA00022898"/>
    </source>
</evidence>
<organism evidence="4 5">
    <name type="scientific">Nocardioides mangrovicus</name>
    <dbReference type="NCBI Taxonomy" id="2478913"/>
    <lineage>
        <taxon>Bacteria</taxon>
        <taxon>Bacillati</taxon>
        <taxon>Actinomycetota</taxon>
        <taxon>Actinomycetes</taxon>
        <taxon>Propionibacteriales</taxon>
        <taxon>Nocardioidaceae</taxon>
        <taxon>Nocardioides</taxon>
    </lineage>
</organism>
<dbReference type="AlphaFoldDB" id="A0A3L8P4P6"/>
<dbReference type="InterPro" id="IPR015424">
    <property type="entry name" value="PyrdxlP-dep_Trfase"/>
</dbReference>
<dbReference type="Gene3D" id="3.90.1150.10">
    <property type="entry name" value="Aspartate Aminotransferase, domain 1"/>
    <property type="match status" value="1"/>
</dbReference>
<keyword evidence="2 3" id="KW-0663">Pyridoxal phosphate</keyword>
<dbReference type="GO" id="GO:0008483">
    <property type="term" value="F:transaminase activity"/>
    <property type="evidence" value="ECO:0007669"/>
    <property type="project" value="UniProtKB-KW"/>
</dbReference>
<dbReference type="InterPro" id="IPR049704">
    <property type="entry name" value="Aminotrans_3_PPA_site"/>
</dbReference>
<dbReference type="PROSITE" id="PS00600">
    <property type="entry name" value="AA_TRANSFER_CLASS_3"/>
    <property type="match status" value="1"/>
</dbReference>
<name>A0A3L8P4P6_9ACTN</name>
<evidence type="ECO:0000313" key="5">
    <source>
        <dbReference type="Proteomes" id="UP000281708"/>
    </source>
</evidence>